<dbReference type="PANTHER" id="PTHR46682:SF1">
    <property type="entry name" value="ADHESION G-PROTEIN COUPLED RECEPTOR V1"/>
    <property type="match status" value="1"/>
</dbReference>
<evidence type="ECO:0000256" key="2">
    <source>
        <dbReference type="ARBA" id="ARBA00022737"/>
    </source>
</evidence>
<evidence type="ECO:0000256" key="1">
    <source>
        <dbReference type="ARBA" id="ARBA00022729"/>
    </source>
</evidence>
<keyword evidence="8" id="KW-1185">Reference proteome</keyword>
<evidence type="ECO:0000256" key="3">
    <source>
        <dbReference type="ARBA" id="ARBA00022837"/>
    </source>
</evidence>
<feature type="region of interest" description="Disordered" evidence="4">
    <location>
        <begin position="130"/>
        <end position="155"/>
    </location>
</feature>
<dbReference type="NCBIfam" id="NF033682">
    <property type="entry name" value="retention_LapA"/>
    <property type="match status" value="1"/>
</dbReference>
<evidence type="ECO:0000256" key="4">
    <source>
        <dbReference type="SAM" id="MobiDB-lite"/>
    </source>
</evidence>
<dbReference type="InterPro" id="IPR003644">
    <property type="entry name" value="Calx_beta"/>
</dbReference>
<dbReference type="Pfam" id="PF02012">
    <property type="entry name" value="BNR"/>
    <property type="match status" value="1"/>
</dbReference>
<dbReference type="SUPFAM" id="SSF141072">
    <property type="entry name" value="CalX-like"/>
    <property type="match status" value="4"/>
</dbReference>
<evidence type="ECO:0000259" key="6">
    <source>
        <dbReference type="Pfam" id="PF20579"/>
    </source>
</evidence>
<dbReference type="Gene3D" id="2.60.40.2030">
    <property type="match status" value="4"/>
</dbReference>
<evidence type="ECO:0000259" key="5">
    <source>
        <dbReference type="Pfam" id="PF03160"/>
    </source>
</evidence>
<dbReference type="InterPro" id="IPR002860">
    <property type="entry name" value="BNR_rpt"/>
</dbReference>
<evidence type="ECO:0000313" key="7">
    <source>
        <dbReference type="EMBL" id="MCE2597331.1"/>
    </source>
</evidence>
<keyword evidence="1" id="KW-0732">Signal</keyword>
<accession>A0ABS8WE62</accession>
<dbReference type="EMBL" id="JAIMJA010000043">
    <property type="protein sequence ID" value="MCE2597331.1"/>
    <property type="molecule type" value="Genomic_DNA"/>
</dbReference>
<keyword evidence="2" id="KW-0677">Repeat</keyword>
<feature type="domain" description="LapA adhesin" evidence="6">
    <location>
        <begin position="564"/>
        <end position="674"/>
    </location>
</feature>
<protein>
    <submittedName>
        <fullName evidence="7">Retention module-containing protein</fullName>
    </submittedName>
</protein>
<keyword evidence="3" id="KW-0106">Calcium</keyword>
<dbReference type="Proteomes" id="UP001201273">
    <property type="component" value="Unassembled WGS sequence"/>
</dbReference>
<proteinExistence type="predicted"/>
<dbReference type="Pfam" id="PF20579">
    <property type="entry name" value="LapA"/>
    <property type="match status" value="1"/>
</dbReference>
<dbReference type="InterPro" id="IPR038081">
    <property type="entry name" value="CalX-like_sf"/>
</dbReference>
<name>A0ABS8WE62_9GAMM</name>
<reference evidence="7 8" key="1">
    <citation type="journal article" date="2022" name="Environ. Microbiol. Rep.">
        <title>Eco-phylogenetic analyses reveal divergent evolution of vitamin B12 metabolism in the marine bacterial family 'Psychromonadaceae'.</title>
        <authorList>
            <person name="Jin X."/>
            <person name="Yang Y."/>
            <person name="Cao H."/>
            <person name="Gao B."/>
            <person name="Zhao Z."/>
        </authorList>
    </citation>
    <scope>NUCLEOTIDE SEQUENCE [LARGE SCALE GENOMIC DNA]</scope>
    <source>
        <strain evidence="7 8">MKS20</strain>
    </source>
</reference>
<feature type="domain" description="Calx-beta" evidence="5">
    <location>
        <begin position="308"/>
        <end position="420"/>
    </location>
</feature>
<sequence>MVSLSVKSVSVVSAVNGKVFLVNSDGSKTLLKPGDKVQPGQVIEATSFDAFNLEPVDDTEVFQAATVSDGDSDIPSAVASEIAALQEALLAGADPTQLDDFEAPAAGEEAVAGSSISGSSGISRTGEQLLSGAGYDTNGIDSPVPENIDSVDPLPTTEIAPSVPTIPSVILTSADANIDSQNVNVSEGDFAVFSVVVSNANDSLLSLTVKDGSALSTSDYVADFEISTDGGVTWSKYADTPITVDGSSTVMVRIETTDDAIREVAETFQVEATLVTGDNTQVAVIDGTIYDDAGEGAIDPSPTPEANDTVFVSLVGPTSVTEGETTSPYTITLSEAVPDGKTITVEFEYTGTAEDGSDFTGVTSVVVSGPASSGQFTLTTLEDTLPESTETITVSIKSITDNDGAFEAVNVEPNQGTVTTEIVDNDSTTLTTNADFDANNVDVVEGEQATFTVNIGKAAPGSVLTLSLADGTADSADYDATFEVSLDGGQTWSLSDGTVTLTNGGDQTVLVRTQTIDDAIAESPETYQLNTTLVSGNETLTSVGTATINDDVGPNIPTTPGIEDTANLTLTGSNSVIEGQSASYTVTIDKPAVTDLTVQVITGHITTDNGDVIAQTQNVVIKAGTLSTDFTVATIDDAIEEGNEQFNVTLGTTDGGGFENLVKGNSVVTTTIADNDTTSLIVNPNTNANNVDVIEGEQATFTVNVGKAAVGSVLTLSLADGTADGSDYEAAFEVSLDGGQTWAVSNG</sequence>
<dbReference type="InterPro" id="IPR026919">
    <property type="entry name" value="ADGRV1"/>
</dbReference>
<dbReference type="InterPro" id="IPR047777">
    <property type="entry name" value="LapA-like_RM"/>
</dbReference>
<dbReference type="PANTHER" id="PTHR46682">
    <property type="entry name" value="ADHESION G-PROTEIN COUPLED RECEPTOR V1"/>
    <property type="match status" value="1"/>
</dbReference>
<evidence type="ECO:0000313" key="8">
    <source>
        <dbReference type="Proteomes" id="UP001201273"/>
    </source>
</evidence>
<gene>
    <name evidence="7" type="ORF">K6Y31_21400</name>
</gene>
<dbReference type="InterPro" id="IPR046779">
    <property type="entry name" value="LapA_adhesin_dom"/>
</dbReference>
<comment type="caution">
    <text evidence="7">The sequence shown here is derived from an EMBL/GenBank/DDBJ whole genome shotgun (WGS) entry which is preliminary data.</text>
</comment>
<dbReference type="RefSeq" id="WP_233055072.1">
    <property type="nucleotide sequence ID" value="NZ_JAIMJA010000043.1"/>
</dbReference>
<dbReference type="Pfam" id="PF03160">
    <property type="entry name" value="Calx-beta"/>
    <property type="match status" value="1"/>
</dbReference>
<organism evidence="7 8">
    <name type="scientific">Motilimonas cestriensis</name>
    <dbReference type="NCBI Taxonomy" id="2742685"/>
    <lineage>
        <taxon>Bacteria</taxon>
        <taxon>Pseudomonadati</taxon>
        <taxon>Pseudomonadota</taxon>
        <taxon>Gammaproteobacteria</taxon>
        <taxon>Alteromonadales</taxon>
        <taxon>Alteromonadales genera incertae sedis</taxon>
        <taxon>Motilimonas</taxon>
    </lineage>
</organism>
<feature type="non-terminal residue" evidence="7">
    <location>
        <position position="747"/>
    </location>
</feature>